<name>A0A1V5SN19_9BACT</name>
<dbReference type="SUPFAM" id="SSF51569">
    <property type="entry name" value="Aldolase"/>
    <property type="match status" value="1"/>
</dbReference>
<dbReference type="PIRSF" id="PIRSF001359">
    <property type="entry name" value="F_bP_aldolase_II"/>
    <property type="match status" value="1"/>
</dbReference>
<comment type="caution">
    <text evidence="4">The sequence shown here is derived from an EMBL/GenBank/DDBJ whole genome shotgun (WGS) entry which is preliminary data.</text>
</comment>
<dbReference type="GO" id="GO:0008270">
    <property type="term" value="F:zinc ion binding"/>
    <property type="evidence" value="ECO:0007669"/>
    <property type="project" value="InterPro"/>
</dbReference>
<feature type="binding site" evidence="2">
    <location>
        <begin position="233"/>
        <end position="236"/>
    </location>
    <ligand>
        <name>dihydroxyacetone phosphate</name>
        <dbReference type="ChEBI" id="CHEBI:57642"/>
    </ligand>
</feature>
<evidence type="ECO:0000256" key="1">
    <source>
        <dbReference type="PIRSR" id="PIRSR001359-1"/>
    </source>
</evidence>
<dbReference type="GO" id="GO:0005975">
    <property type="term" value="P:carbohydrate metabolic process"/>
    <property type="evidence" value="ECO:0007669"/>
    <property type="project" value="InterPro"/>
</dbReference>
<reference evidence="4" key="1">
    <citation type="submission" date="2017-02" db="EMBL/GenBank/DDBJ databases">
        <title>Delving into the versatile metabolic prowess of the omnipresent phylum Bacteroidetes.</title>
        <authorList>
            <person name="Nobu M.K."/>
            <person name="Mei R."/>
            <person name="Narihiro T."/>
            <person name="Kuroda K."/>
            <person name="Liu W.-T."/>
        </authorList>
    </citation>
    <scope>NUCLEOTIDE SEQUENCE</scope>
    <source>
        <strain evidence="4">ADurb.Bin276</strain>
    </source>
</reference>
<feature type="binding site" evidence="3">
    <location>
        <position position="211"/>
    </location>
    <ligand>
        <name>Zn(2+)</name>
        <dbReference type="ChEBI" id="CHEBI:29105"/>
        <label>1</label>
        <note>catalytic</note>
    </ligand>
</feature>
<feature type="binding site" evidence="3">
    <location>
        <position position="183"/>
    </location>
    <ligand>
        <name>Zn(2+)</name>
        <dbReference type="ChEBI" id="CHEBI:29105"/>
        <label>1</label>
        <note>catalytic</note>
    </ligand>
</feature>
<dbReference type="Pfam" id="PF01116">
    <property type="entry name" value="F_bP_aldolase"/>
    <property type="match status" value="1"/>
</dbReference>
<dbReference type="CDD" id="cd00947">
    <property type="entry name" value="TBP_aldolase_IIB"/>
    <property type="match status" value="1"/>
</dbReference>
<feature type="binding site" evidence="3">
    <location>
        <position position="134"/>
    </location>
    <ligand>
        <name>Zn(2+)</name>
        <dbReference type="ChEBI" id="CHEBI:29105"/>
        <label>2</label>
    </ligand>
</feature>
<protein>
    <submittedName>
        <fullName evidence="4">D-tagatose-1,6-bisphosphate aldolase subunit GatY</fullName>
        <ecNumber evidence="4">4.1.2.40</ecNumber>
    </submittedName>
</protein>
<feature type="binding site" evidence="2">
    <location>
        <position position="184"/>
    </location>
    <ligand>
        <name>dihydroxyacetone phosphate</name>
        <dbReference type="ChEBI" id="CHEBI:57642"/>
    </ligand>
</feature>
<comment type="cofactor">
    <cofactor evidence="3">
        <name>Zn(2+)</name>
        <dbReference type="ChEBI" id="CHEBI:29105"/>
    </cofactor>
    <text evidence="3">Binds 2 Zn(2+) ions per subunit. One is catalytic and the other provides a structural contribution.</text>
</comment>
<feature type="binding site" evidence="3">
    <location>
        <position position="104"/>
    </location>
    <ligand>
        <name>Zn(2+)</name>
        <dbReference type="ChEBI" id="CHEBI:29105"/>
        <label>2</label>
    </ligand>
</feature>
<dbReference type="NCBIfam" id="TIGR00167">
    <property type="entry name" value="cbbA"/>
    <property type="match status" value="1"/>
</dbReference>
<accession>A0A1V5SN19</accession>
<gene>
    <name evidence="4" type="primary">gatY_1</name>
    <name evidence="4" type="ORF">BWY41_01569</name>
</gene>
<dbReference type="AlphaFoldDB" id="A0A1V5SN19"/>
<dbReference type="EC" id="4.1.2.40" evidence="4"/>
<dbReference type="GO" id="GO:0005829">
    <property type="term" value="C:cytosol"/>
    <property type="evidence" value="ECO:0007669"/>
    <property type="project" value="TreeGrafter"/>
</dbReference>
<dbReference type="PANTHER" id="PTHR30304">
    <property type="entry name" value="D-TAGATOSE-1,6-BISPHOSPHATE ALDOLASE"/>
    <property type="match status" value="1"/>
</dbReference>
<keyword evidence="3" id="KW-0479">Metal-binding</keyword>
<evidence type="ECO:0000256" key="3">
    <source>
        <dbReference type="PIRSR" id="PIRSR001359-3"/>
    </source>
</evidence>
<evidence type="ECO:0000256" key="2">
    <source>
        <dbReference type="PIRSR" id="PIRSR001359-2"/>
    </source>
</evidence>
<dbReference type="EMBL" id="MWBQ01000134">
    <property type="protein sequence ID" value="OQA55949.1"/>
    <property type="molecule type" value="Genomic_DNA"/>
</dbReference>
<feature type="active site" description="Proton donor" evidence="1">
    <location>
        <position position="82"/>
    </location>
</feature>
<keyword evidence="3" id="KW-0862">Zinc</keyword>
<feature type="binding site" evidence="2">
    <location>
        <begin position="212"/>
        <end position="214"/>
    </location>
    <ligand>
        <name>dihydroxyacetone phosphate</name>
        <dbReference type="ChEBI" id="CHEBI:57642"/>
    </ligand>
</feature>
<dbReference type="InterPro" id="IPR013785">
    <property type="entry name" value="Aldolase_TIM"/>
</dbReference>
<dbReference type="InterPro" id="IPR050246">
    <property type="entry name" value="Class_II_FBP_aldolase"/>
</dbReference>
<proteinExistence type="predicted"/>
<dbReference type="InterPro" id="IPR000771">
    <property type="entry name" value="FBA_II"/>
</dbReference>
<dbReference type="GO" id="GO:0009025">
    <property type="term" value="F:tagatose-bisphosphate aldolase activity"/>
    <property type="evidence" value="ECO:0007669"/>
    <property type="project" value="UniProtKB-EC"/>
</dbReference>
<keyword evidence="4" id="KW-0456">Lyase</keyword>
<evidence type="ECO:0000313" key="4">
    <source>
        <dbReference type="EMBL" id="OQA55949.1"/>
    </source>
</evidence>
<dbReference type="Gene3D" id="3.20.20.70">
    <property type="entry name" value="Aldolase class I"/>
    <property type="match status" value="1"/>
</dbReference>
<sequence>MLYFSPLELILKAKQKKVALGSFNVFNIEMFHAVTIAASKKKSPVIIATGEVDIQYFPPEFAVSLMKIYSKKFDIPFILHLDHCTQVELAEKCLRCGYSSIMFDGSQLPYEENVEKTRSVVKIAQWFGVPVEGELGVILGTHEFFESAAQKDIQLKITDPEAARDFVLRTGIHTLAPSIGSAHGVYVEKPKIHFDTLKRISEVTHIPLVLHGGSGIPVEDVHRCIEEGVAKVNVGTDIRRTLVDTIAHEGINSYVEARTIMEKSRDAIVTVVENWLDILKSPVILQ</sequence>
<organism evidence="4">
    <name type="scientific">Candidatus Atribacter allofermentans</name>
    <dbReference type="NCBI Taxonomy" id="1852833"/>
    <lineage>
        <taxon>Bacteria</taxon>
        <taxon>Pseudomonadati</taxon>
        <taxon>Atribacterota</taxon>
        <taxon>Atribacteria</taxon>
        <taxon>Atribacterales</taxon>
        <taxon>Atribacteraceae</taxon>
        <taxon>Atribacter</taxon>
    </lineage>
</organism>
<dbReference type="PANTHER" id="PTHR30304:SF0">
    <property type="entry name" value="D-TAGATOSE-1,6-BISPHOSPHATE ALDOLASE SUBUNIT GATY-RELATED"/>
    <property type="match status" value="1"/>
</dbReference>
<feature type="binding site" evidence="3">
    <location>
        <position position="83"/>
    </location>
    <ligand>
        <name>Zn(2+)</name>
        <dbReference type="ChEBI" id="CHEBI:29105"/>
        <label>1</label>
        <note>catalytic</note>
    </ligand>
</feature>
<dbReference type="Proteomes" id="UP000485569">
    <property type="component" value="Unassembled WGS sequence"/>
</dbReference>